<gene>
    <name evidence="1" type="ORF">KHX14_03330</name>
</gene>
<comment type="caution">
    <text evidence="1">The sequence shown here is derived from an EMBL/GenBank/DDBJ whole genome shotgun (WGS) entry which is preliminary data.</text>
</comment>
<name>A0A943EFE1_9FIRM</name>
<proteinExistence type="predicted"/>
<evidence type="ECO:0000313" key="2">
    <source>
        <dbReference type="Proteomes" id="UP000751224"/>
    </source>
</evidence>
<reference evidence="1" key="1">
    <citation type="submission" date="2021-02" db="EMBL/GenBank/DDBJ databases">
        <title>Infant gut strain persistence is associated with maternal origin, phylogeny, and functional potential including surface adhesion and iron acquisition.</title>
        <authorList>
            <person name="Lou Y.C."/>
        </authorList>
    </citation>
    <scope>NUCLEOTIDE SEQUENCE</scope>
    <source>
        <strain evidence="1">L3_108_000G1_dasL3_108_000G1_metabat.metabat.11</strain>
    </source>
</reference>
<organism evidence="1 2">
    <name type="scientific">Thomasclavelia spiroformis</name>
    <dbReference type="NCBI Taxonomy" id="29348"/>
    <lineage>
        <taxon>Bacteria</taxon>
        <taxon>Bacillati</taxon>
        <taxon>Bacillota</taxon>
        <taxon>Erysipelotrichia</taxon>
        <taxon>Erysipelotrichales</taxon>
        <taxon>Coprobacillaceae</taxon>
        <taxon>Thomasclavelia</taxon>
    </lineage>
</organism>
<dbReference type="EMBL" id="JAGZCC010000013">
    <property type="protein sequence ID" value="MBS5587835.1"/>
    <property type="molecule type" value="Genomic_DNA"/>
</dbReference>
<dbReference type="Proteomes" id="UP000751224">
    <property type="component" value="Unassembled WGS sequence"/>
</dbReference>
<accession>A0A943EFE1</accession>
<dbReference type="RefSeq" id="WP_297671748.1">
    <property type="nucleotide sequence ID" value="NZ_JAGZCC010000013.1"/>
</dbReference>
<protein>
    <submittedName>
        <fullName evidence="1">Uncharacterized protein</fullName>
    </submittedName>
</protein>
<evidence type="ECO:0000313" key="1">
    <source>
        <dbReference type="EMBL" id="MBS5587835.1"/>
    </source>
</evidence>
<sequence>MINNILKNVNIMKKIIFLFCLFLIVGINSSNVNATNKLTPYYNIIDSINEKYDEDLYILSKKEFNDSPMYSNFNGDYSLYLDNIAATDLKKFEQECLKIVKIEDVINVSIYSNTRSTLAKKTVLFYNGNNSMTLTYKHNGSKFDTSYNPKVAVTQNNKRNYFLMSSYTGSFKNSNTTYSVIAKGKTYSAQGVIANKTFTVNFNL</sequence>
<dbReference type="AlphaFoldDB" id="A0A943EFE1"/>